<gene>
    <name evidence="2" type="ordered locus">Thivi_2360</name>
</gene>
<dbReference type="InterPro" id="IPR013656">
    <property type="entry name" value="PAS_4"/>
</dbReference>
<dbReference type="NCBIfam" id="TIGR02040">
    <property type="entry name" value="PpsR-CrtJ"/>
    <property type="match status" value="1"/>
</dbReference>
<feature type="domain" description="PAS" evidence="1">
    <location>
        <begin position="132"/>
        <end position="204"/>
    </location>
</feature>
<dbReference type="Gene3D" id="1.20.5.430">
    <property type="match status" value="1"/>
</dbReference>
<evidence type="ECO:0000259" key="1">
    <source>
        <dbReference type="PROSITE" id="PS50112"/>
    </source>
</evidence>
<dbReference type="OrthoDB" id="5499170at2"/>
<dbReference type="Pfam" id="PF08448">
    <property type="entry name" value="PAS_4"/>
    <property type="match status" value="1"/>
</dbReference>
<dbReference type="Proteomes" id="UP000006062">
    <property type="component" value="Chromosome"/>
</dbReference>
<organism evidence="2 3">
    <name type="scientific">Thiocystis violascens (strain ATCC 17096 / DSM 198 / 6111)</name>
    <name type="common">Chromatium violascens</name>
    <dbReference type="NCBI Taxonomy" id="765911"/>
    <lineage>
        <taxon>Bacteria</taxon>
        <taxon>Pseudomonadati</taxon>
        <taxon>Pseudomonadota</taxon>
        <taxon>Gammaproteobacteria</taxon>
        <taxon>Chromatiales</taxon>
        <taxon>Chromatiaceae</taxon>
        <taxon>Thiocystis</taxon>
    </lineage>
</organism>
<dbReference type="Pfam" id="PF02954">
    <property type="entry name" value="HTH_8"/>
    <property type="match status" value="1"/>
</dbReference>
<proteinExistence type="predicted"/>
<dbReference type="SUPFAM" id="SSF46689">
    <property type="entry name" value="Homeodomain-like"/>
    <property type="match status" value="1"/>
</dbReference>
<dbReference type="SMART" id="SM00091">
    <property type="entry name" value="PAS"/>
    <property type="match status" value="2"/>
</dbReference>
<dbReference type="SUPFAM" id="SSF55785">
    <property type="entry name" value="PYP-like sensor domain (PAS domain)"/>
    <property type="match status" value="1"/>
</dbReference>
<dbReference type="EMBL" id="CP003154">
    <property type="protein sequence ID" value="AFL74306.1"/>
    <property type="molecule type" value="Genomic_DNA"/>
</dbReference>
<dbReference type="STRING" id="765911.Thivi_2360"/>
<reference evidence="2 3" key="1">
    <citation type="submission" date="2012-06" db="EMBL/GenBank/DDBJ databases">
        <title>Complete sequence of Thiocystis violascens DSM 198.</title>
        <authorList>
            <consortium name="US DOE Joint Genome Institute"/>
            <person name="Lucas S."/>
            <person name="Han J."/>
            <person name="Lapidus A."/>
            <person name="Cheng J.-F."/>
            <person name="Goodwin L."/>
            <person name="Pitluck S."/>
            <person name="Peters L."/>
            <person name="Ovchinnikova G."/>
            <person name="Teshima H."/>
            <person name="Detter J.C."/>
            <person name="Han C."/>
            <person name="Tapia R."/>
            <person name="Land M."/>
            <person name="Hauser L."/>
            <person name="Kyrpides N."/>
            <person name="Ivanova N."/>
            <person name="Pagani I."/>
            <person name="Vogl K."/>
            <person name="Liu Z."/>
            <person name="Frigaard N.-U."/>
            <person name="Bryant D."/>
            <person name="Woyke T."/>
        </authorList>
    </citation>
    <scope>NUCLEOTIDE SEQUENCE [LARGE SCALE GENOMIC DNA]</scope>
    <source>
        <strain evidence="3">ATCC 17096 / DSM 198 / 6111</strain>
    </source>
</reference>
<dbReference type="InterPro" id="IPR002197">
    <property type="entry name" value="HTH_Fis"/>
</dbReference>
<dbReference type="PRINTS" id="PR01590">
    <property type="entry name" value="HTHFIS"/>
</dbReference>
<dbReference type="HOGENOM" id="CLU_562490_0_0_6"/>
<dbReference type="AlphaFoldDB" id="I3YBD8"/>
<name>I3YBD8_THIV6</name>
<dbReference type="RefSeq" id="WP_014778752.1">
    <property type="nucleotide sequence ID" value="NC_018012.1"/>
</dbReference>
<protein>
    <submittedName>
        <fullName evidence="2">Transcriptional regulator PpsR</fullName>
    </submittedName>
</protein>
<dbReference type="Pfam" id="PF13188">
    <property type="entry name" value="PAS_8"/>
    <property type="match status" value="2"/>
</dbReference>
<evidence type="ECO:0000313" key="2">
    <source>
        <dbReference type="EMBL" id="AFL74306.1"/>
    </source>
</evidence>
<dbReference type="GO" id="GO:0043565">
    <property type="term" value="F:sequence-specific DNA binding"/>
    <property type="evidence" value="ECO:0007669"/>
    <property type="project" value="InterPro"/>
</dbReference>
<dbReference type="InterPro" id="IPR035965">
    <property type="entry name" value="PAS-like_dom_sf"/>
</dbReference>
<dbReference type="Gene3D" id="1.10.10.60">
    <property type="entry name" value="Homeodomain-like"/>
    <property type="match status" value="1"/>
</dbReference>
<keyword evidence="3" id="KW-1185">Reference proteome</keyword>
<dbReference type="eggNOG" id="COG3829">
    <property type="taxonomic scope" value="Bacteria"/>
</dbReference>
<sequence>MTTRNLPQPDVTLFLDREGVIRRAALSTSLPGEGLDAWVGRPWSETVEPEGGESLRQLVEDAAISGVSAFRQVTQRFPSGRALPIEYTAVRLGGQAGLVAIGRSLQAVTELQSRLVEAQQTMERDYWKLREVETRYRLLFRSSTDAVLLLRASTLGIVEANPVAATALGLTPPVTAAGQEFLAALLPAERDALQAMLNRVAEQGQAPGILLQLGTPRVAWMVHASLLSSESGAVYLLQLSPAEAVAGVAEARAKLARTPPLEELLERLPDGFAITDRLGLIQRANQGCLDLLQMPTESSVIHETLGRWLGHPGADLAVLLANVQRLGAVRMFATVLHGELGTETDVEISAAGNREADPEFVVVLIRAVGRRLTPPRHADRLNDRLGALTGQIGKHSLRTLVEETVGVVERYYIEEALEATRGNRTATAELLGLSRQSLYVKLNRYGLDTESVRAAHGNVE</sequence>
<dbReference type="InterPro" id="IPR011785">
    <property type="entry name" value="Tscrpt_reg_PpsR-CrtJ"/>
</dbReference>
<dbReference type="InterPro" id="IPR000014">
    <property type="entry name" value="PAS"/>
</dbReference>
<dbReference type="Gene3D" id="3.30.450.20">
    <property type="entry name" value="PAS domain"/>
    <property type="match status" value="2"/>
</dbReference>
<accession>I3YBD8</accession>
<dbReference type="InterPro" id="IPR009057">
    <property type="entry name" value="Homeodomain-like_sf"/>
</dbReference>
<dbReference type="PROSITE" id="PS50112">
    <property type="entry name" value="PAS"/>
    <property type="match status" value="1"/>
</dbReference>
<evidence type="ECO:0000313" key="3">
    <source>
        <dbReference type="Proteomes" id="UP000006062"/>
    </source>
</evidence>
<dbReference type="KEGG" id="tvi:Thivi_2360"/>